<dbReference type="NCBIfam" id="NF006829">
    <property type="entry name" value="PRK09352.1"/>
    <property type="match status" value="1"/>
</dbReference>
<comment type="caution">
    <text evidence="13">The sequence shown here is derived from an EMBL/GenBank/DDBJ whole genome shotgun (WGS) entry which is preliminary data.</text>
</comment>
<dbReference type="Pfam" id="PF08541">
    <property type="entry name" value="ACP_syn_III_C"/>
    <property type="match status" value="1"/>
</dbReference>
<keyword evidence="5 9" id="KW-0443">Lipid metabolism</keyword>
<evidence type="ECO:0000256" key="5">
    <source>
        <dbReference type="ARBA" id="ARBA00023098"/>
    </source>
</evidence>
<feature type="domain" description="Beta-ketoacyl-[acyl-carrier-protein] synthase III C-terminal" evidence="10">
    <location>
        <begin position="234"/>
        <end position="322"/>
    </location>
</feature>
<feature type="region of interest" description="ACP-binding" evidence="9">
    <location>
        <begin position="250"/>
        <end position="254"/>
    </location>
</feature>
<comment type="domain">
    <text evidence="9">The last Arg residue of the ACP-binding site is essential for the weak association between ACP/AcpP and FabH.</text>
</comment>
<dbReference type="Proteomes" id="UP000231914">
    <property type="component" value="Unassembled WGS sequence"/>
</dbReference>
<dbReference type="InterPro" id="IPR004655">
    <property type="entry name" value="FabH"/>
</dbReference>
<dbReference type="Pfam" id="PF08545">
    <property type="entry name" value="ACP_syn_III"/>
    <property type="match status" value="1"/>
</dbReference>
<name>A0A2M9WLS5_9LACO</name>
<dbReference type="HAMAP" id="MF_01815">
    <property type="entry name" value="FabH"/>
    <property type="match status" value="1"/>
</dbReference>
<evidence type="ECO:0000256" key="6">
    <source>
        <dbReference type="ARBA" id="ARBA00023160"/>
    </source>
</evidence>
<dbReference type="PANTHER" id="PTHR43091:SF1">
    <property type="entry name" value="BETA-KETOACYL-[ACYL-CARRIER-PROTEIN] SYNTHASE III, CHLOROPLASTIC"/>
    <property type="match status" value="1"/>
</dbReference>
<accession>A0A2M9WLS5</accession>
<protein>
    <recommendedName>
        <fullName evidence="9">Beta-ketoacyl-[acyl-carrier-protein] synthase III</fullName>
        <shortName evidence="9">Beta-ketoacyl-ACP synthase III</shortName>
        <shortName evidence="9">KAS III</shortName>
        <ecNumber evidence="9">2.3.1.180</ecNumber>
    </recommendedName>
    <alternativeName>
        <fullName evidence="9">3-oxoacyl-[acyl-carrier-protein] synthase 3</fullName>
    </alternativeName>
    <alternativeName>
        <fullName evidence="9">3-oxoacyl-[acyl-carrier-protein] synthase III</fullName>
    </alternativeName>
</protein>
<dbReference type="EMBL" id="MKXG01000207">
    <property type="protein sequence ID" value="PJZ16031.1"/>
    <property type="molecule type" value="Genomic_DNA"/>
</dbReference>
<dbReference type="EMBL" id="WWFF01000014">
    <property type="protein sequence ID" value="MYN54479.1"/>
    <property type="molecule type" value="Genomic_DNA"/>
</dbReference>
<feature type="domain" description="Beta-ketoacyl-[acyl-carrier-protein] synthase III N-terminal" evidence="11">
    <location>
        <begin position="106"/>
        <end position="183"/>
    </location>
</feature>
<dbReference type="GO" id="GO:0033818">
    <property type="term" value="F:beta-ketoacyl-acyl-carrier-protein synthase III activity"/>
    <property type="evidence" value="ECO:0007669"/>
    <property type="project" value="UniProtKB-UniRule"/>
</dbReference>
<dbReference type="InterPro" id="IPR016039">
    <property type="entry name" value="Thiolase-like"/>
</dbReference>
<dbReference type="AlphaFoldDB" id="A0A2M9WLS5"/>
<evidence type="ECO:0000313" key="12">
    <source>
        <dbReference type="EMBL" id="MYN54479.1"/>
    </source>
</evidence>
<dbReference type="RefSeq" id="WP_100733106.1">
    <property type="nucleotide sequence ID" value="NZ_CP180627.1"/>
</dbReference>
<evidence type="ECO:0000256" key="8">
    <source>
        <dbReference type="ARBA" id="ARBA00023315"/>
    </source>
</evidence>
<evidence type="ECO:0000256" key="9">
    <source>
        <dbReference type="HAMAP-Rule" id="MF_01815"/>
    </source>
</evidence>
<keyword evidence="8 9" id="KW-0012">Acyltransferase</keyword>
<evidence type="ECO:0000259" key="10">
    <source>
        <dbReference type="Pfam" id="PF08541"/>
    </source>
</evidence>
<feature type="active site" evidence="9">
    <location>
        <position position="112"/>
    </location>
</feature>
<feature type="active site" evidence="9">
    <location>
        <position position="279"/>
    </location>
</feature>
<dbReference type="GO" id="GO:0004315">
    <property type="term" value="F:3-oxoacyl-[acyl-carrier-protein] synthase activity"/>
    <property type="evidence" value="ECO:0007669"/>
    <property type="project" value="InterPro"/>
</dbReference>
<keyword evidence="3 9" id="KW-0808">Transferase</keyword>
<comment type="function">
    <text evidence="9">Catalyzes the condensation reaction of fatty acid synthesis by the addition to an acyl acceptor of two carbons from malonyl-ACP. Catalyzes the first condensation reaction which initiates fatty acid synthesis and may therefore play a role in governing the total rate of fatty acid production. Possesses both acetoacetyl-ACP synthase and acetyl transacylase activities. Its substrate specificity determines the biosynthesis of branched-chain and/or straight-chain of fatty acids.</text>
</comment>
<reference evidence="13 14" key="1">
    <citation type="submission" date="2016-10" db="EMBL/GenBank/DDBJ databases">
        <title>WGS of isloates from the oral cavity of healthy individuals.</title>
        <authorList>
            <person name="Sharma S."/>
            <person name="Pal V.K."/>
            <person name="Patil P.B."/>
            <person name="Korpole S."/>
            <person name="Grover V."/>
        </authorList>
    </citation>
    <scope>NUCLEOTIDE SEQUENCE [LARGE SCALE GENOMIC DNA]</scope>
    <source>
        <strain evidence="13 14">DISK12</strain>
    </source>
</reference>
<evidence type="ECO:0000256" key="1">
    <source>
        <dbReference type="ARBA" id="ARBA00008642"/>
    </source>
</evidence>
<keyword evidence="2 9" id="KW-0444">Lipid biosynthesis</keyword>
<dbReference type="Proteomes" id="UP000460132">
    <property type="component" value="Unassembled WGS sequence"/>
</dbReference>
<evidence type="ECO:0000313" key="15">
    <source>
        <dbReference type="Proteomes" id="UP000460132"/>
    </source>
</evidence>
<evidence type="ECO:0000313" key="14">
    <source>
        <dbReference type="Proteomes" id="UP000231914"/>
    </source>
</evidence>
<keyword evidence="6 9" id="KW-0275">Fatty acid biosynthesis</keyword>
<gene>
    <name evidence="9 12" type="primary">fabH</name>
    <name evidence="13" type="ORF">BHU41_01490</name>
    <name evidence="12" type="ORF">GTK63_09280</name>
</gene>
<sequence>MKDVKIIATGFAVPEHVVTNDDLSKILDTSDEWIVKRTGIKRRHISQNENTSDLATRVAKTLLSQSNVRTQDIDLIVVATMTPDNMTPATAAIVQGRIAAEKAVCFDISAACSGFSYAISLARSMMLTNNWRHAIVIGAEVLSKLLDWTDRSTAVLFGDGAGGVLLSQSNATHLLGQSLKTYGNKGDQLIAGHLDVSYDILKNKKKLSAFTMNGQEIYRFATHEVPRSILKACSNAQIELDQINYFLLHQANSRIITQVAKKLNQPLSKFGVNIDEYGNTAAASEAILLAEIIQKNRIKPGEIIALSGFGGGLTTATLIIKY</sequence>
<evidence type="ECO:0000259" key="11">
    <source>
        <dbReference type="Pfam" id="PF08545"/>
    </source>
</evidence>
<keyword evidence="9" id="KW-0963">Cytoplasm</keyword>
<dbReference type="PANTHER" id="PTHR43091">
    <property type="entry name" value="3-OXOACYL-[ACYL-CARRIER-PROTEIN] SYNTHASE"/>
    <property type="match status" value="1"/>
</dbReference>
<organism evidence="13 14">
    <name type="scientific">Lactobacillus crispatus</name>
    <dbReference type="NCBI Taxonomy" id="47770"/>
    <lineage>
        <taxon>Bacteria</taxon>
        <taxon>Bacillati</taxon>
        <taxon>Bacillota</taxon>
        <taxon>Bacilli</taxon>
        <taxon>Lactobacillales</taxon>
        <taxon>Lactobacillaceae</taxon>
        <taxon>Lactobacillus</taxon>
    </lineage>
</organism>
<evidence type="ECO:0000256" key="4">
    <source>
        <dbReference type="ARBA" id="ARBA00022832"/>
    </source>
</evidence>
<comment type="similarity">
    <text evidence="1 9">Belongs to the thiolase-like superfamily. FabH family.</text>
</comment>
<proteinExistence type="inferred from homology"/>
<comment type="subcellular location">
    <subcellularLocation>
        <location evidence="9">Cytoplasm</location>
    </subcellularLocation>
</comment>
<dbReference type="GO" id="GO:0005737">
    <property type="term" value="C:cytoplasm"/>
    <property type="evidence" value="ECO:0007669"/>
    <property type="project" value="UniProtKB-SubCell"/>
</dbReference>
<evidence type="ECO:0000313" key="13">
    <source>
        <dbReference type="EMBL" id="PJZ16031.1"/>
    </source>
</evidence>
<dbReference type="InterPro" id="IPR013747">
    <property type="entry name" value="ACP_syn_III_C"/>
</dbReference>
<dbReference type="CDD" id="cd00830">
    <property type="entry name" value="KAS_III"/>
    <property type="match status" value="1"/>
</dbReference>
<evidence type="ECO:0000256" key="2">
    <source>
        <dbReference type="ARBA" id="ARBA00022516"/>
    </source>
</evidence>
<comment type="catalytic activity">
    <reaction evidence="9">
        <text>malonyl-[ACP] + acetyl-CoA + H(+) = 3-oxobutanoyl-[ACP] + CO2 + CoA</text>
        <dbReference type="Rhea" id="RHEA:12080"/>
        <dbReference type="Rhea" id="RHEA-COMP:9623"/>
        <dbReference type="Rhea" id="RHEA-COMP:9625"/>
        <dbReference type="ChEBI" id="CHEBI:15378"/>
        <dbReference type="ChEBI" id="CHEBI:16526"/>
        <dbReference type="ChEBI" id="CHEBI:57287"/>
        <dbReference type="ChEBI" id="CHEBI:57288"/>
        <dbReference type="ChEBI" id="CHEBI:78449"/>
        <dbReference type="ChEBI" id="CHEBI:78450"/>
        <dbReference type="EC" id="2.3.1.180"/>
    </reaction>
</comment>
<dbReference type="SUPFAM" id="SSF53901">
    <property type="entry name" value="Thiolase-like"/>
    <property type="match status" value="1"/>
</dbReference>
<evidence type="ECO:0000256" key="3">
    <source>
        <dbReference type="ARBA" id="ARBA00022679"/>
    </source>
</evidence>
<dbReference type="InterPro" id="IPR013751">
    <property type="entry name" value="ACP_syn_III_N"/>
</dbReference>
<dbReference type="NCBIfam" id="TIGR00747">
    <property type="entry name" value="fabH"/>
    <property type="match status" value="1"/>
</dbReference>
<dbReference type="GO" id="GO:0006633">
    <property type="term" value="P:fatty acid biosynthetic process"/>
    <property type="evidence" value="ECO:0007669"/>
    <property type="project" value="UniProtKB-UniRule"/>
</dbReference>
<keyword evidence="4 9" id="KW-0276">Fatty acid metabolism</keyword>
<evidence type="ECO:0000256" key="7">
    <source>
        <dbReference type="ARBA" id="ARBA00023268"/>
    </source>
</evidence>
<dbReference type="EC" id="2.3.1.180" evidence="9"/>
<comment type="pathway">
    <text evidence="9">Lipid metabolism; fatty acid biosynthesis.</text>
</comment>
<comment type="subunit">
    <text evidence="9">Homodimer.</text>
</comment>
<keyword evidence="7 9" id="KW-0511">Multifunctional enzyme</keyword>
<dbReference type="UniPathway" id="UPA00094"/>
<dbReference type="Gene3D" id="3.40.47.10">
    <property type="match status" value="1"/>
</dbReference>
<reference evidence="12 15" key="2">
    <citation type="submission" date="2020-01" db="EMBL/GenBank/DDBJ databases">
        <title>Vaginal microbiome of pregnant Indian women: Insights into the genome of dominants Lactobacillus species.</title>
        <authorList>
            <person name="Das B."/>
            <person name="Mehta O."/>
            <person name="Ghosh T.S."/>
            <person name="Kothidar A."/>
            <person name="Gowtham M.R."/>
            <person name="Mitra R."/>
            <person name="Kshetrapal P."/>
            <person name="Wadhwa N."/>
            <person name="Thiruvengadam R."/>
            <person name="Nair G.B."/>
            <person name="Bhatnagar S."/>
            <person name="Pore S."/>
        </authorList>
    </citation>
    <scope>NUCLEOTIDE SEQUENCE [LARGE SCALE GENOMIC DNA]</scope>
    <source>
        <strain evidence="12 15">Indica2</strain>
    </source>
</reference>
<feature type="active site" evidence="9">
    <location>
        <position position="249"/>
    </location>
</feature>